<name>A0A316DM42_9BACT</name>
<dbReference type="InterPro" id="IPR036188">
    <property type="entry name" value="FAD/NAD-bd_sf"/>
</dbReference>
<dbReference type="Proteomes" id="UP000245489">
    <property type="component" value="Unassembled WGS sequence"/>
</dbReference>
<keyword evidence="2" id="KW-0274">FAD</keyword>
<evidence type="ECO:0000256" key="1">
    <source>
        <dbReference type="ARBA" id="ARBA00022630"/>
    </source>
</evidence>
<dbReference type="InterPro" id="IPR002938">
    <property type="entry name" value="FAD-bd"/>
</dbReference>
<dbReference type="SUPFAM" id="SSF51905">
    <property type="entry name" value="FAD/NAD(P)-binding domain"/>
    <property type="match status" value="1"/>
</dbReference>
<keyword evidence="5" id="KW-1185">Reference proteome</keyword>
<protein>
    <submittedName>
        <fullName evidence="4">p-hydroxybenzoate 3-monooxygenase</fullName>
    </submittedName>
</protein>
<dbReference type="Gene3D" id="3.30.9.10">
    <property type="entry name" value="D-Amino Acid Oxidase, subunit A, domain 2"/>
    <property type="match status" value="1"/>
</dbReference>
<dbReference type="EMBL" id="QGGO01000029">
    <property type="protein sequence ID" value="PWK18776.1"/>
    <property type="molecule type" value="Genomic_DNA"/>
</dbReference>
<evidence type="ECO:0000259" key="3">
    <source>
        <dbReference type="Pfam" id="PF01494"/>
    </source>
</evidence>
<organism evidence="4 5">
    <name type="scientific">Arcicella aurantiaca</name>
    <dbReference type="NCBI Taxonomy" id="591202"/>
    <lineage>
        <taxon>Bacteria</taxon>
        <taxon>Pseudomonadati</taxon>
        <taxon>Bacteroidota</taxon>
        <taxon>Cytophagia</taxon>
        <taxon>Cytophagales</taxon>
        <taxon>Flectobacillaceae</taxon>
        <taxon>Arcicella</taxon>
    </lineage>
</organism>
<dbReference type="OrthoDB" id="9766816at2"/>
<sequence>MNQIKTKVGIIGAGPSGLTLALSLHKNGIESVIIENRSREYIENRVRAGLLEHNTVEVFDSLNVSDRLHQEGLVHHGCYINYNGVSQRIDFQKHTQKEVTIYGQQEVVKDLVKACLERNISIIFEAEATKITDLETSNPNIYFTQNGEENVLTCDFVGGCDGFHGLARKTLPKDSYKEYKIEYPFSWLGILAYAKPAYDELIYAYHSNGFALASLRSEKIVRLYLQVSNDDSIDNWSDEMIWDELENRLEMKLNRGEIFEKGITPMRSFMIDNMQFGRLFLAGDSAHIVPPTGAKGLNLAVADIHNLANGLVDFYQSGSEEGLNNYTKKCLARVWRVQDFSNFMTYLCHKQTEEGSFESLLQKSKFDYLTISEAYQKTIAENYVGLPFEVFG</sequence>
<feature type="domain" description="FAD-binding" evidence="3">
    <location>
        <begin position="5"/>
        <end position="341"/>
    </location>
</feature>
<dbReference type="NCBIfam" id="NF006091">
    <property type="entry name" value="PRK08243.1"/>
    <property type="match status" value="1"/>
</dbReference>
<evidence type="ECO:0000313" key="5">
    <source>
        <dbReference type="Proteomes" id="UP000245489"/>
    </source>
</evidence>
<keyword evidence="4" id="KW-0503">Monooxygenase</keyword>
<dbReference type="InterPro" id="IPR050641">
    <property type="entry name" value="RIFMO-like"/>
</dbReference>
<dbReference type="PANTHER" id="PTHR43004:SF3">
    <property type="entry name" value="P-HYDROXYBENZOATE HYDROXYLASE"/>
    <property type="match status" value="1"/>
</dbReference>
<dbReference type="GO" id="GO:0016709">
    <property type="term" value="F:oxidoreductase activity, acting on paired donors, with incorporation or reduction of molecular oxygen, NAD(P)H as one donor, and incorporation of one atom of oxygen"/>
    <property type="evidence" value="ECO:0007669"/>
    <property type="project" value="UniProtKB-ARBA"/>
</dbReference>
<comment type="caution">
    <text evidence="4">The sequence shown here is derived from an EMBL/GenBank/DDBJ whole genome shotgun (WGS) entry which is preliminary data.</text>
</comment>
<proteinExistence type="predicted"/>
<dbReference type="AlphaFoldDB" id="A0A316DM42"/>
<reference evidence="4 5" key="1">
    <citation type="submission" date="2018-05" db="EMBL/GenBank/DDBJ databases">
        <title>Genomic Encyclopedia of Archaeal and Bacterial Type Strains, Phase II (KMG-II): from individual species to whole genera.</title>
        <authorList>
            <person name="Goeker M."/>
        </authorList>
    </citation>
    <scope>NUCLEOTIDE SEQUENCE [LARGE SCALE GENOMIC DNA]</scope>
    <source>
        <strain evidence="4 5">DSM 22214</strain>
    </source>
</reference>
<dbReference type="RefSeq" id="WP_109744728.1">
    <property type="nucleotide sequence ID" value="NZ_QGGO01000029.1"/>
</dbReference>
<evidence type="ECO:0000313" key="4">
    <source>
        <dbReference type="EMBL" id="PWK18776.1"/>
    </source>
</evidence>
<dbReference type="Pfam" id="PF01494">
    <property type="entry name" value="FAD_binding_3"/>
    <property type="match status" value="1"/>
</dbReference>
<dbReference type="PRINTS" id="PR00420">
    <property type="entry name" value="RNGMNOXGNASE"/>
</dbReference>
<dbReference type="PANTHER" id="PTHR43004">
    <property type="entry name" value="TRK SYSTEM POTASSIUM UPTAKE PROTEIN"/>
    <property type="match status" value="1"/>
</dbReference>
<dbReference type="SUPFAM" id="SSF54373">
    <property type="entry name" value="FAD-linked reductases, C-terminal domain"/>
    <property type="match status" value="1"/>
</dbReference>
<keyword evidence="4" id="KW-0560">Oxidoreductase</keyword>
<dbReference type="Gene3D" id="3.50.50.60">
    <property type="entry name" value="FAD/NAD(P)-binding domain"/>
    <property type="match status" value="1"/>
</dbReference>
<evidence type="ECO:0000256" key="2">
    <source>
        <dbReference type="ARBA" id="ARBA00022827"/>
    </source>
</evidence>
<dbReference type="GO" id="GO:0071949">
    <property type="term" value="F:FAD binding"/>
    <property type="evidence" value="ECO:0007669"/>
    <property type="project" value="InterPro"/>
</dbReference>
<gene>
    <name evidence="4" type="ORF">LV89_04064</name>
</gene>
<keyword evidence="1" id="KW-0285">Flavoprotein</keyword>
<accession>A0A316DM42</accession>